<gene>
    <name evidence="2" type="ORF">TREES_T100005167</name>
</gene>
<name>L9L256_TUPCH</name>
<dbReference type="AlphaFoldDB" id="L9L256"/>
<accession>L9L256</accession>
<evidence type="ECO:0000256" key="1">
    <source>
        <dbReference type="SAM" id="MobiDB-lite"/>
    </source>
</evidence>
<sequence>MVGPGSQSHRGKGVRANSSCKASEGPETPTGLQDSTPGHLAIGYGAGRPGPLKQNRIREGWPRCPIAPFSLLVRISDDGLSYTGPTRPPLQASPGAATCGPFGEVPPPYPGLLHIWMLRLHSRRWVTSSYMRDPTPPLGAPGPSCPVP</sequence>
<protein>
    <submittedName>
        <fullName evidence="2">Uncharacterized protein</fullName>
    </submittedName>
</protein>
<dbReference type="Proteomes" id="UP000011518">
    <property type="component" value="Unassembled WGS sequence"/>
</dbReference>
<evidence type="ECO:0000313" key="2">
    <source>
        <dbReference type="EMBL" id="ELW68844.1"/>
    </source>
</evidence>
<organism evidence="2 3">
    <name type="scientific">Tupaia chinensis</name>
    <name type="common">Chinese tree shrew</name>
    <name type="synonym">Tupaia belangeri chinensis</name>
    <dbReference type="NCBI Taxonomy" id="246437"/>
    <lineage>
        <taxon>Eukaryota</taxon>
        <taxon>Metazoa</taxon>
        <taxon>Chordata</taxon>
        <taxon>Craniata</taxon>
        <taxon>Vertebrata</taxon>
        <taxon>Euteleostomi</taxon>
        <taxon>Mammalia</taxon>
        <taxon>Eutheria</taxon>
        <taxon>Euarchontoglires</taxon>
        <taxon>Scandentia</taxon>
        <taxon>Tupaiidae</taxon>
        <taxon>Tupaia</taxon>
    </lineage>
</organism>
<proteinExistence type="predicted"/>
<evidence type="ECO:0000313" key="3">
    <source>
        <dbReference type="Proteomes" id="UP000011518"/>
    </source>
</evidence>
<reference evidence="3" key="1">
    <citation type="submission" date="2012-07" db="EMBL/GenBank/DDBJ databases">
        <title>Genome of the Chinese tree shrew, a rising model animal genetically related to primates.</title>
        <authorList>
            <person name="Zhang G."/>
            <person name="Fan Y."/>
            <person name="Yao Y."/>
            <person name="Huang Z."/>
        </authorList>
    </citation>
    <scope>NUCLEOTIDE SEQUENCE [LARGE SCALE GENOMIC DNA]</scope>
</reference>
<dbReference type="EMBL" id="KB320557">
    <property type="protein sequence ID" value="ELW68844.1"/>
    <property type="molecule type" value="Genomic_DNA"/>
</dbReference>
<keyword evidence="3" id="KW-1185">Reference proteome</keyword>
<dbReference type="InParanoid" id="L9L256"/>
<reference evidence="3" key="2">
    <citation type="journal article" date="2013" name="Nat. Commun.">
        <title>Genome of the Chinese tree shrew.</title>
        <authorList>
            <person name="Fan Y."/>
            <person name="Huang Z.Y."/>
            <person name="Cao C.C."/>
            <person name="Chen C.S."/>
            <person name="Chen Y.X."/>
            <person name="Fan D.D."/>
            <person name="He J."/>
            <person name="Hou H.L."/>
            <person name="Hu L."/>
            <person name="Hu X.T."/>
            <person name="Jiang X.T."/>
            <person name="Lai R."/>
            <person name="Lang Y.S."/>
            <person name="Liang B."/>
            <person name="Liao S.G."/>
            <person name="Mu D."/>
            <person name="Ma Y.Y."/>
            <person name="Niu Y.Y."/>
            <person name="Sun X.Q."/>
            <person name="Xia J.Q."/>
            <person name="Xiao J."/>
            <person name="Xiong Z.Q."/>
            <person name="Xu L."/>
            <person name="Yang L."/>
            <person name="Zhang Y."/>
            <person name="Zhao W."/>
            <person name="Zhao X.D."/>
            <person name="Zheng Y.T."/>
            <person name="Zhou J.M."/>
            <person name="Zhu Y.B."/>
            <person name="Zhang G.J."/>
            <person name="Wang J."/>
            <person name="Yao Y.G."/>
        </authorList>
    </citation>
    <scope>NUCLEOTIDE SEQUENCE [LARGE SCALE GENOMIC DNA]</scope>
</reference>
<feature type="region of interest" description="Disordered" evidence="1">
    <location>
        <begin position="1"/>
        <end position="56"/>
    </location>
</feature>